<organism evidence="2 3">
    <name type="scientific">Plakobranchus ocellatus</name>
    <dbReference type="NCBI Taxonomy" id="259542"/>
    <lineage>
        <taxon>Eukaryota</taxon>
        <taxon>Metazoa</taxon>
        <taxon>Spiralia</taxon>
        <taxon>Lophotrochozoa</taxon>
        <taxon>Mollusca</taxon>
        <taxon>Gastropoda</taxon>
        <taxon>Heterobranchia</taxon>
        <taxon>Euthyneura</taxon>
        <taxon>Panpulmonata</taxon>
        <taxon>Sacoglossa</taxon>
        <taxon>Placobranchoidea</taxon>
        <taxon>Plakobranchidae</taxon>
        <taxon>Plakobranchus</taxon>
    </lineage>
</organism>
<proteinExistence type="predicted"/>
<evidence type="ECO:0000313" key="2">
    <source>
        <dbReference type="EMBL" id="GFN85324.1"/>
    </source>
</evidence>
<evidence type="ECO:0000313" key="3">
    <source>
        <dbReference type="Proteomes" id="UP000735302"/>
    </source>
</evidence>
<accession>A0AAV3YQA6</accession>
<protein>
    <submittedName>
        <fullName evidence="2">Uncharacterized protein</fullName>
    </submittedName>
</protein>
<dbReference type="AlphaFoldDB" id="A0AAV3YQA6"/>
<reference evidence="2 3" key="1">
    <citation type="journal article" date="2021" name="Elife">
        <title>Chloroplast acquisition without the gene transfer in kleptoplastic sea slugs, Plakobranchus ocellatus.</title>
        <authorList>
            <person name="Maeda T."/>
            <person name="Takahashi S."/>
            <person name="Yoshida T."/>
            <person name="Shimamura S."/>
            <person name="Takaki Y."/>
            <person name="Nagai Y."/>
            <person name="Toyoda A."/>
            <person name="Suzuki Y."/>
            <person name="Arimoto A."/>
            <person name="Ishii H."/>
            <person name="Satoh N."/>
            <person name="Nishiyama T."/>
            <person name="Hasebe M."/>
            <person name="Maruyama T."/>
            <person name="Minagawa J."/>
            <person name="Obokata J."/>
            <person name="Shigenobu S."/>
        </authorList>
    </citation>
    <scope>NUCLEOTIDE SEQUENCE [LARGE SCALE GENOMIC DNA]</scope>
</reference>
<evidence type="ECO:0000256" key="1">
    <source>
        <dbReference type="SAM" id="MobiDB-lite"/>
    </source>
</evidence>
<keyword evidence="3" id="KW-1185">Reference proteome</keyword>
<sequence>MSGLRLEFHSPALKRVISGSGDKRSVWRGSNSRQEGPCRSQGGLASHCATDAPNELGIKPVCYKSGSQVPNPMSYNLIPAVYTQTVAYLVRQLAIK</sequence>
<dbReference type="Proteomes" id="UP000735302">
    <property type="component" value="Unassembled WGS sequence"/>
</dbReference>
<feature type="region of interest" description="Disordered" evidence="1">
    <location>
        <begin position="21"/>
        <end position="43"/>
    </location>
</feature>
<gene>
    <name evidence="2" type="ORF">PoB_001183000</name>
</gene>
<name>A0AAV3YQA6_9GAST</name>
<comment type="caution">
    <text evidence="2">The sequence shown here is derived from an EMBL/GenBank/DDBJ whole genome shotgun (WGS) entry which is preliminary data.</text>
</comment>
<dbReference type="EMBL" id="BLXT01001405">
    <property type="protein sequence ID" value="GFN85324.1"/>
    <property type="molecule type" value="Genomic_DNA"/>
</dbReference>